<feature type="compositionally biased region" description="Basic and acidic residues" evidence="1">
    <location>
        <begin position="25"/>
        <end position="54"/>
    </location>
</feature>
<keyword evidence="3" id="KW-1185">Reference proteome</keyword>
<dbReference type="AlphaFoldDB" id="A0AAP0HWL6"/>
<protein>
    <submittedName>
        <fullName evidence="2">Uncharacterized protein</fullName>
    </submittedName>
</protein>
<evidence type="ECO:0000313" key="2">
    <source>
        <dbReference type="EMBL" id="KAK9099286.1"/>
    </source>
</evidence>
<evidence type="ECO:0000256" key="1">
    <source>
        <dbReference type="SAM" id="MobiDB-lite"/>
    </source>
</evidence>
<organism evidence="2 3">
    <name type="scientific">Stephania yunnanensis</name>
    <dbReference type="NCBI Taxonomy" id="152371"/>
    <lineage>
        <taxon>Eukaryota</taxon>
        <taxon>Viridiplantae</taxon>
        <taxon>Streptophyta</taxon>
        <taxon>Embryophyta</taxon>
        <taxon>Tracheophyta</taxon>
        <taxon>Spermatophyta</taxon>
        <taxon>Magnoliopsida</taxon>
        <taxon>Ranunculales</taxon>
        <taxon>Menispermaceae</taxon>
        <taxon>Menispermoideae</taxon>
        <taxon>Cissampelideae</taxon>
        <taxon>Stephania</taxon>
    </lineage>
</organism>
<accession>A0AAP0HWL6</accession>
<reference evidence="2 3" key="1">
    <citation type="submission" date="2024-01" db="EMBL/GenBank/DDBJ databases">
        <title>Genome assemblies of Stephania.</title>
        <authorList>
            <person name="Yang L."/>
        </authorList>
    </citation>
    <scope>NUCLEOTIDE SEQUENCE [LARGE SCALE GENOMIC DNA]</scope>
    <source>
        <strain evidence="2">YNDBR</strain>
        <tissue evidence="2">Leaf</tissue>
    </source>
</reference>
<dbReference type="EMBL" id="JBBNAF010000011">
    <property type="protein sequence ID" value="KAK9099286.1"/>
    <property type="molecule type" value="Genomic_DNA"/>
</dbReference>
<comment type="caution">
    <text evidence="2">The sequence shown here is derived from an EMBL/GenBank/DDBJ whole genome shotgun (WGS) entry which is preliminary data.</text>
</comment>
<proteinExistence type="predicted"/>
<sequence>MAHELSSGDAAIAPFEKALSSHPHHLFETDTREYSLRRFGEELGGERPERKEGVRSSGRQVRSSGTRRGNAEEVPAAEEGGRAAEQGGERTCGRGARSRAGRSATGEHGGVTADQGGGVTVAWEHGAAAGGTRRLSGGE</sequence>
<name>A0AAP0HWL6_9MAGN</name>
<dbReference type="Proteomes" id="UP001420932">
    <property type="component" value="Unassembled WGS sequence"/>
</dbReference>
<feature type="compositionally biased region" description="Basic and acidic residues" evidence="1">
    <location>
        <begin position="79"/>
        <end position="92"/>
    </location>
</feature>
<feature type="compositionally biased region" description="Low complexity" evidence="1">
    <location>
        <begin position="55"/>
        <end position="78"/>
    </location>
</feature>
<evidence type="ECO:0000313" key="3">
    <source>
        <dbReference type="Proteomes" id="UP001420932"/>
    </source>
</evidence>
<feature type="region of interest" description="Disordered" evidence="1">
    <location>
        <begin position="16"/>
        <end position="120"/>
    </location>
</feature>
<gene>
    <name evidence="2" type="ORF">Syun_026331</name>
</gene>